<dbReference type="SUPFAM" id="SSF48726">
    <property type="entry name" value="Immunoglobulin"/>
    <property type="match status" value="1"/>
</dbReference>
<accession>A0ABD2PZE0</accession>
<gene>
    <name evidence="2" type="ORF">Ciccas_008679</name>
</gene>
<sequence length="113" mass="12588">MKDPPWFLTFSPPIIKVIDENGIEKEQKTIFQKKGSSTTLRCYPQLSNGNSSVSWYFALPTDPRPGKLIESDNVDLKINQAALADAGIYTCSHSIASSDVSLSVYECEFHDDE</sequence>
<reference evidence="2 3" key="1">
    <citation type="submission" date="2024-11" db="EMBL/GenBank/DDBJ databases">
        <title>Adaptive evolution of stress response genes in parasites aligns with host niche diversity.</title>
        <authorList>
            <person name="Hahn C."/>
            <person name="Resl P."/>
        </authorList>
    </citation>
    <scope>NUCLEOTIDE SEQUENCE [LARGE SCALE GENOMIC DNA]</scope>
    <source>
        <strain evidence="2">EGGRZ-B1_66</strain>
        <tissue evidence="2">Body</tissue>
    </source>
</reference>
<protein>
    <recommendedName>
        <fullName evidence="1">Ig-like domain-containing protein</fullName>
    </recommendedName>
</protein>
<dbReference type="InterPro" id="IPR013783">
    <property type="entry name" value="Ig-like_fold"/>
</dbReference>
<keyword evidence="3" id="KW-1185">Reference proteome</keyword>
<dbReference type="SMART" id="SM00408">
    <property type="entry name" value="IGc2"/>
    <property type="match status" value="1"/>
</dbReference>
<organism evidence="2 3">
    <name type="scientific">Cichlidogyrus casuarinus</name>
    <dbReference type="NCBI Taxonomy" id="1844966"/>
    <lineage>
        <taxon>Eukaryota</taxon>
        <taxon>Metazoa</taxon>
        <taxon>Spiralia</taxon>
        <taxon>Lophotrochozoa</taxon>
        <taxon>Platyhelminthes</taxon>
        <taxon>Monogenea</taxon>
        <taxon>Monopisthocotylea</taxon>
        <taxon>Dactylogyridea</taxon>
        <taxon>Ancyrocephalidae</taxon>
        <taxon>Cichlidogyrus</taxon>
    </lineage>
</organism>
<evidence type="ECO:0000259" key="1">
    <source>
        <dbReference type="PROSITE" id="PS50835"/>
    </source>
</evidence>
<dbReference type="InterPro" id="IPR003599">
    <property type="entry name" value="Ig_sub"/>
</dbReference>
<dbReference type="AlphaFoldDB" id="A0ABD2PZE0"/>
<dbReference type="Gene3D" id="2.60.40.10">
    <property type="entry name" value="Immunoglobulins"/>
    <property type="match status" value="1"/>
</dbReference>
<dbReference type="InterPro" id="IPR003598">
    <property type="entry name" value="Ig_sub2"/>
</dbReference>
<name>A0ABD2PZE0_9PLAT</name>
<dbReference type="InterPro" id="IPR007110">
    <property type="entry name" value="Ig-like_dom"/>
</dbReference>
<comment type="caution">
    <text evidence="2">The sequence shown here is derived from an EMBL/GenBank/DDBJ whole genome shotgun (WGS) entry which is preliminary data.</text>
</comment>
<dbReference type="InterPro" id="IPR036179">
    <property type="entry name" value="Ig-like_dom_sf"/>
</dbReference>
<evidence type="ECO:0000313" key="3">
    <source>
        <dbReference type="Proteomes" id="UP001626550"/>
    </source>
</evidence>
<dbReference type="PROSITE" id="PS50835">
    <property type="entry name" value="IG_LIKE"/>
    <property type="match status" value="1"/>
</dbReference>
<dbReference type="Proteomes" id="UP001626550">
    <property type="component" value="Unassembled WGS sequence"/>
</dbReference>
<evidence type="ECO:0000313" key="2">
    <source>
        <dbReference type="EMBL" id="KAL3312724.1"/>
    </source>
</evidence>
<dbReference type="SMART" id="SM00409">
    <property type="entry name" value="IG"/>
    <property type="match status" value="1"/>
</dbReference>
<proteinExistence type="predicted"/>
<dbReference type="EMBL" id="JBJKFK010001577">
    <property type="protein sequence ID" value="KAL3312724.1"/>
    <property type="molecule type" value="Genomic_DNA"/>
</dbReference>
<feature type="domain" description="Ig-like" evidence="1">
    <location>
        <begin position="12"/>
        <end position="103"/>
    </location>
</feature>